<evidence type="ECO:0000256" key="1">
    <source>
        <dbReference type="ARBA" id="ARBA00004225"/>
    </source>
</evidence>
<geneLocation type="mitochondrion" evidence="19"/>
<evidence type="ECO:0000256" key="4">
    <source>
        <dbReference type="ARBA" id="ARBA00016612"/>
    </source>
</evidence>
<dbReference type="EMBL" id="AB475096">
    <property type="protein sequence ID" value="BAJ08133.1"/>
    <property type="molecule type" value="Genomic_DNA"/>
</dbReference>
<keyword evidence="12 17" id="KW-0830">Ubiquinone</keyword>
<evidence type="ECO:0000256" key="12">
    <source>
        <dbReference type="ARBA" id="ARBA00023075"/>
    </source>
</evidence>
<sequence length="96" mass="10360">MTNIHFMLCTAFLLALTGASVNRTHLMSVLLCMEGMMLTLVVSTTLLSMNSHHLVPMSIIMLALGACEASAGLALLTTTTQKNTNDHLKNLNLLQC</sequence>
<comment type="catalytic activity">
    <reaction evidence="16">
        <text>a ubiquinone + NADH + 5 H(+)(in) = a ubiquinol + NAD(+) + 4 H(+)(out)</text>
        <dbReference type="Rhea" id="RHEA:29091"/>
        <dbReference type="Rhea" id="RHEA-COMP:9565"/>
        <dbReference type="Rhea" id="RHEA-COMP:9566"/>
        <dbReference type="ChEBI" id="CHEBI:15378"/>
        <dbReference type="ChEBI" id="CHEBI:16389"/>
        <dbReference type="ChEBI" id="CHEBI:17976"/>
        <dbReference type="ChEBI" id="CHEBI:57540"/>
        <dbReference type="ChEBI" id="CHEBI:57945"/>
        <dbReference type="EC" id="7.1.1.2"/>
    </reaction>
    <physiologicalReaction direction="left-to-right" evidence="16">
        <dbReference type="Rhea" id="RHEA:29092"/>
    </physiologicalReaction>
</comment>
<name>D6RS43_9SAUR</name>
<feature type="signal peptide" evidence="18">
    <location>
        <begin position="1"/>
        <end position="19"/>
    </location>
</feature>
<keyword evidence="9 17" id="KW-0249">Electron transport</keyword>
<feature type="transmembrane region" description="Helical" evidence="17">
    <location>
        <begin position="54"/>
        <end position="76"/>
    </location>
</feature>
<dbReference type="RefSeq" id="YP_003667955.1">
    <property type="nucleotide sequence ID" value="NC_014178.1"/>
</dbReference>
<evidence type="ECO:0000256" key="15">
    <source>
        <dbReference type="ARBA" id="ARBA00043911"/>
    </source>
</evidence>
<reference evidence="19" key="1">
    <citation type="journal article" date="2010" name="BMC Evol. Biol.">
        <title>Mitochondrial genomes of acrodont lizards: timing of gene rearrangements and phylogenetic and biogeographic implications.</title>
        <authorList>
            <person name="Okajima Y."/>
            <person name="Kumazawa Y."/>
        </authorList>
    </citation>
    <scope>NUCLEOTIDE SEQUENCE</scope>
</reference>
<dbReference type="Pfam" id="PF00420">
    <property type="entry name" value="Oxidored_q2"/>
    <property type="match status" value="1"/>
</dbReference>
<evidence type="ECO:0000256" key="14">
    <source>
        <dbReference type="ARBA" id="ARBA00023136"/>
    </source>
</evidence>
<keyword evidence="13 17" id="KW-0496">Mitochondrion</keyword>
<organism evidence="19">
    <name type="scientific">Hydrosaurus amboinensis</name>
    <name type="common">sailfin lizard</name>
    <dbReference type="NCBI Taxonomy" id="588074"/>
    <lineage>
        <taxon>Eukaryota</taxon>
        <taxon>Metazoa</taxon>
        <taxon>Chordata</taxon>
        <taxon>Craniata</taxon>
        <taxon>Vertebrata</taxon>
        <taxon>Euteleostomi</taxon>
        <taxon>Lepidosauria</taxon>
        <taxon>Squamata</taxon>
        <taxon>Bifurcata</taxon>
        <taxon>Unidentata</taxon>
        <taxon>Episquamata</taxon>
        <taxon>Toxicofera</taxon>
        <taxon>Iguania</taxon>
        <taxon>Acrodonta</taxon>
        <taxon>Agamidae</taxon>
        <taxon>Hydrosaurinae</taxon>
        <taxon>Hydrosaurus</taxon>
    </lineage>
</organism>
<keyword evidence="18" id="KW-0732">Signal</keyword>
<proteinExistence type="inferred from homology"/>
<evidence type="ECO:0000256" key="11">
    <source>
        <dbReference type="ARBA" id="ARBA00023027"/>
    </source>
</evidence>
<dbReference type="GO" id="GO:0005743">
    <property type="term" value="C:mitochondrial inner membrane"/>
    <property type="evidence" value="ECO:0007669"/>
    <property type="project" value="UniProtKB-SubCell"/>
</dbReference>
<accession>D6RS43</accession>
<evidence type="ECO:0000256" key="5">
    <source>
        <dbReference type="ARBA" id="ARBA00022448"/>
    </source>
</evidence>
<evidence type="ECO:0000256" key="13">
    <source>
        <dbReference type="ARBA" id="ARBA00023128"/>
    </source>
</evidence>
<keyword evidence="8 17" id="KW-1278">Translocase</keyword>
<dbReference type="AlphaFoldDB" id="D6RS43"/>
<dbReference type="InterPro" id="IPR039428">
    <property type="entry name" value="NUOK/Mnh_C1-like"/>
</dbReference>
<keyword evidence="17" id="KW-0999">Mitochondrion inner membrane</keyword>
<dbReference type="GO" id="GO:0030964">
    <property type="term" value="C:NADH dehydrogenase complex"/>
    <property type="evidence" value="ECO:0007669"/>
    <property type="project" value="TreeGrafter"/>
</dbReference>
<dbReference type="Gene3D" id="1.10.287.3510">
    <property type="match status" value="1"/>
</dbReference>
<feature type="transmembrane region" description="Helical" evidence="17">
    <location>
        <begin position="28"/>
        <end position="47"/>
    </location>
</feature>
<evidence type="ECO:0000256" key="3">
    <source>
        <dbReference type="ARBA" id="ARBA00012944"/>
    </source>
</evidence>
<dbReference type="InterPro" id="IPR001133">
    <property type="entry name" value="NADH_UbQ_OxRdtase_chain4L/K"/>
</dbReference>
<evidence type="ECO:0000256" key="10">
    <source>
        <dbReference type="ARBA" id="ARBA00022989"/>
    </source>
</evidence>
<comment type="function">
    <text evidence="15">Core subunit of the mitochondrial membrane respiratory chain NADH dehydrogenase (Complex I) which catalyzes electron transfer from NADH through the respiratory chain, using ubiquinone as an electron acceptor. Part of the enzyme membrane arm which is embedded in the lipid bilayer and involved in proton translocation.</text>
</comment>
<evidence type="ECO:0000313" key="19">
    <source>
        <dbReference type="EMBL" id="BAJ08133.1"/>
    </source>
</evidence>
<evidence type="ECO:0000256" key="16">
    <source>
        <dbReference type="ARBA" id="ARBA00048769"/>
    </source>
</evidence>
<dbReference type="GeneID" id="9222087"/>
<keyword evidence="11 17" id="KW-0520">NAD</keyword>
<evidence type="ECO:0000256" key="9">
    <source>
        <dbReference type="ARBA" id="ARBA00022982"/>
    </source>
</evidence>
<evidence type="ECO:0000256" key="18">
    <source>
        <dbReference type="SAM" id="SignalP"/>
    </source>
</evidence>
<comment type="similarity">
    <text evidence="2 17">Belongs to the complex I subunit 4L family.</text>
</comment>
<dbReference type="CTD" id="4539"/>
<dbReference type="GO" id="GO:0008137">
    <property type="term" value="F:NADH dehydrogenase (ubiquinone) activity"/>
    <property type="evidence" value="ECO:0007669"/>
    <property type="project" value="UniProtKB-EC"/>
</dbReference>
<keyword evidence="14 17" id="KW-0472">Membrane</keyword>
<gene>
    <name evidence="19" type="primary">NADH dehydrogenase subunit 4L</name>
    <name evidence="19" type="synonym">ND4L</name>
</gene>
<evidence type="ECO:0000256" key="8">
    <source>
        <dbReference type="ARBA" id="ARBA00022967"/>
    </source>
</evidence>
<keyword evidence="10 17" id="KW-1133">Transmembrane helix</keyword>
<keyword evidence="6 17" id="KW-0679">Respiratory chain</keyword>
<keyword evidence="7 17" id="KW-0812">Transmembrane</keyword>
<dbReference type="GO" id="GO:0042773">
    <property type="term" value="P:ATP synthesis coupled electron transport"/>
    <property type="evidence" value="ECO:0007669"/>
    <property type="project" value="UniProtKB-UniRule"/>
</dbReference>
<evidence type="ECO:0000256" key="6">
    <source>
        <dbReference type="ARBA" id="ARBA00022660"/>
    </source>
</evidence>
<feature type="chain" id="PRO_5003087810" description="NADH-ubiquinone oxidoreductase chain 4L" evidence="18">
    <location>
        <begin position="20"/>
        <end position="96"/>
    </location>
</feature>
<evidence type="ECO:0000256" key="17">
    <source>
        <dbReference type="RuleBase" id="RU004419"/>
    </source>
</evidence>
<keyword evidence="5 17" id="KW-0813">Transport</keyword>
<dbReference type="GO" id="GO:0016651">
    <property type="term" value="F:oxidoreductase activity, acting on NAD(P)H"/>
    <property type="evidence" value="ECO:0007669"/>
    <property type="project" value="InterPro"/>
</dbReference>
<dbReference type="PANTHER" id="PTHR11434:SF0">
    <property type="entry name" value="NADH-UBIQUINONE OXIDOREDUCTASE CHAIN 4L"/>
    <property type="match status" value="1"/>
</dbReference>
<dbReference type="PANTHER" id="PTHR11434">
    <property type="entry name" value="NADH-UBIQUINONE OXIDOREDUCTASE SUBUNIT ND4L"/>
    <property type="match status" value="1"/>
</dbReference>
<evidence type="ECO:0000256" key="2">
    <source>
        <dbReference type="ARBA" id="ARBA00010519"/>
    </source>
</evidence>
<evidence type="ECO:0000256" key="7">
    <source>
        <dbReference type="ARBA" id="ARBA00022692"/>
    </source>
</evidence>
<dbReference type="EC" id="7.1.1.2" evidence="3 17"/>
<protein>
    <recommendedName>
        <fullName evidence="4 17">NADH-ubiquinone oxidoreductase chain 4L</fullName>
        <ecNumber evidence="3 17">7.1.1.2</ecNumber>
    </recommendedName>
</protein>
<comment type="subcellular location">
    <subcellularLocation>
        <location evidence="17">Mitochondrion inner membrane</location>
        <topology evidence="17">Multi-pass membrane protein</topology>
    </subcellularLocation>
    <subcellularLocation>
        <location evidence="1">Mitochondrion membrane</location>
        <topology evidence="1">Multi-pass membrane protein</topology>
    </subcellularLocation>
</comment>